<dbReference type="Proteomes" id="UP000736335">
    <property type="component" value="Unassembled WGS sequence"/>
</dbReference>
<reference evidence="2" key="2">
    <citation type="submission" date="2020-11" db="EMBL/GenBank/DDBJ databases">
        <authorList>
            <consortium name="DOE Joint Genome Institute"/>
            <person name="Kuo A."/>
            <person name="Miyauchi S."/>
            <person name="Kiss E."/>
            <person name="Drula E."/>
            <person name="Kohler A."/>
            <person name="Sanchez-Garcia M."/>
            <person name="Andreopoulos B."/>
            <person name="Barry K.W."/>
            <person name="Bonito G."/>
            <person name="Buee M."/>
            <person name="Carver A."/>
            <person name="Chen C."/>
            <person name="Cichocki N."/>
            <person name="Clum A."/>
            <person name="Culley D."/>
            <person name="Crous P.W."/>
            <person name="Fauchery L."/>
            <person name="Girlanda M."/>
            <person name="Hayes R."/>
            <person name="Keri Z."/>
            <person name="Labutti K."/>
            <person name="Lipzen A."/>
            <person name="Lombard V."/>
            <person name="Magnuson J."/>
            <person name="Maillard F."/>
            <person name="Morin E."/>
            <person name="Murat C."/>
            <person name="Nolan M."/>
            <person name="Ohm R."/>
            <person name="Pangilinan J."/>
            <person name="Pereira M."/>
            <person name="Perotto S."/>
            <person name="Peter M."/>
            <person name="Riley R."/>
            <person name="Sitrit Y."/>
            <person name="Stielow B."/>
            <person name="Szollosi G."/>
            <person name="Zifcakova L."/>
            <person name="Stursova M."/>
            <person name="Spatafora J.W."/>
            <person name="Tedersoo L."/>
            <person name="Vaario L.-M."/>
            <person name="Yamada A."/>
            <person name="Yan M."/>
            <person name="Wang P."/>
            <person name="Xu J."/>
            <person name="Bruns T."/>
            <person name="Baldrian P."/>
            <person name="Vilgalys R."/>
            <person name="Henrissat B."/>
            <person name="Grigoriev I.V."/>
            <person name="Hibbett D."/>
            <person name="Nagy L.G."/>
            <person name="Martin F.M."/>
        </authorList>
    </citation>
    <scope>NUCLEOTIDE SEQUENCE</scope>
    <source>
        <strain evidence="2">UH-Tt-Lm1</strain>
    </source>
</reference>
<dbReference type="AlphaFoldDB" id="A0A9P6HC06"/>
<keyword evidence="3" id="KW-1185">Reference proteome</keyword>
<feature type="region of interest" description="Disordered" evidence="1">
    <location>
        <begin position="100"/>
        <end position="151"/>
    </location>
</feature>
<organism evidence="2 3">
    <name type="scientific">Thelephora terrestris</name>
    <dbReference type="NCBI Taxonomy" id="56493"/>
    <lineage>
        <taxon>Eukaryota</taxon>
        <taxon>Fungi</taxon>
        <taxon>Dikarya</taxon>
        <taxon>Basidiomycota</taxon>
        <taxon>Agaricomycotina</taxon>
        <taxon>Agaricomycetes</taxon>
        <taxon>Thelephorales</taxon>
        <taxon>Thelephoraceae</taxon>
        <taxon>Thelephora</taxon>
    </lineage>
</organism>
<evidence type="ECO:0000256" key="1">
    <source>
        <dbReference type="SAM" id="MobiDB-lite"/>
    </source>
</evidence>
<evidence type="ECO:0000313" key="2">
    <source>
        <dbReference type="EMBL" id="KAF9783986.1"/>
    </source>
</evidence>
<protein>
    <submittedName>
        <fullName evidence="2">Uncharacterized protein</fullName>
    </submittedName>
</protein>
<name>A0A9P6HC06_9AGAM</name>
<accession>A0A9P6HC06</accession>
<proteinExistence type="predicted"/>
<dbReference type="EMBL" id="WIUZ02000009">
    <property type="protein sequence ID" value="KAF9783986.1"/>
    <property type="molecule type" value="Genomic_DNA"/>
</dbReference>
<evidence type="ECO:0000313" key="3">
    <source>
        <dbReference type="Proteomes" id="UP000736335"/>
    </source>
</evidence>
<gene>
    <name evidence="2" type="ORF">BJ322DRAFT_1109839</name>
</gene>
<comment type="caution">
    <text evidence="2">The sequence shown here is derived from an EMBL/GenBank/DDBJ whole genome shotgun (WGS) entry which is preliminary data.</text>
</comment>
<feature type="compositionally biased region" description="Low complexity" evidence="1">
    <location>
        <begin position="117"/>
        <end position="130"/>
    </location>
</feature>
<sequence length="182" mass="19784">MSLNVNTTPFVAASPFDIDTTYDVANHLYDTPATIAHDNQVAQDFLRQHVAPFRVWDQAGHLIPLLDSMECDREERIIRLESRWISCSCPKALCLQIMPPQDQSPVIPPTPPGSGGSSPSISSLESCPSSLDGGEDFKEEPQESNDSFWTAVSPIKQGSLSADAVEAGGREVAGQVWVRSSE</sequence>
<reference evidence="2" key="1">
    <citation type="journal article" date="2020" name="Nat. Commun.">
        <title>Large-scale genome sequencing of mycorrhizal fungi provides insights into the early evolution of symbiotic traits.</title>
        <authorList>
            <person name="Miyauchi S."/>
            <person name="Kiss E."/>
            <person name="Kuo A."/>
            <person name="Drula E."/>
            <person name="Kohler A."/>
            <person name="Sanchez-Garcia M."/>
            <person name="Morin E."/>
            <person name="Andreopoulos B."/>
            <person name="Barry K.W."/>
            <person name="Bonito G."/>
            <person name="Buee M."/>
            <person name="Carver A."/>
            <person name="Chen C."/>
            <person name="Cichocki N."/>
            <person name="Clum A."/>
            <person name="Culley D."/>
            <person name="Crous P.W."/>
            <person name="Fauchery L."/>
            <person name="Girlanda M."/>
            <person name="Hayes R.D."/>
            <person name="Keri Z."/>
            <person name="LaButti K."/>
            <person name="Lipzen A."/>
            <person name="Lombard V."/>
            <person name="Magnuson J."/>
            <person name="Maillard F."/>
            <person name="Murat C."/>
            <person name="Nolan M."/>
            <person name="Ohm R.A."/>
            <person name="Pangilinan J."/>
            <person name="Pereira M.F."/>
            <person name="Perotto S."/>
            <person name="Peter M."/>
            <person name="Pfister S."/>
            <person name="Riley R."/>
            <person name="Sitrit Y."/>
            <person name="Stielow J.B."/>
            <person name="Szollosi G."/>
            <person name="Zifcakova L."/>
            <person name="Stursova M."/>
            <person name="Spatafora J.W."/>
            <person name="Tedersoo L."/>
            <person name="Vaario L.M."/>
            <person name="Yamada A."/>
            <person name="Yan M."/>
            <person name="Wang P."/>
            <person name="Xu J."/>
            <person name="Bruns T."/>
            <person name="Baldrian P."/>
            <person name="Vilgalys R."/>
            <person name="Dunand C."/>
            <person name="Henrissat B."/>
            <person name="Grigoriev I.V."/>
            <person name="Hibbett D."/>
            <person name="Nagy L.G."/>
            <person name="Martin F.M."/>
        </authorList>
    </citation>
    <scope>NUCLEOTIDE SEQUENCE</scope>
    <source>
        <strain evidence="2">UH-Tt-Lm1</strain>
    </source>
</reference>